<dbReference type="Gene3D" id="3.40.50.410">
    <property type="entry name" value="von Willebrand factor, type A domain"/>
    <property type="match status" value="1"/>
</dbReference>
<organism evidence="3 4">
    <name type="scientific">Blastococcus colisei</name>
    <dbReference type="NCBI Taxonomy" id="1564162"/>
    <lineage>
        <taxon>Bacteria</taxon>
        <taxon>Bacillati</taxon>
        <taxon>Actinomycetota</taxon>
        <taxon>Actinomycetes</taxon>
        <taxon>Geodermatophilales</taxon>
        <taxon>Geodermatophilaceae</taxon>
        <taxon>Blastococcus</taxon>
    </lineage>
</organism>
<keyword evidence="2" id="KW-0732">Signal</keyword>
<proteinExistence type="predicted"/>
<feature type="region of interest" description="Disordered" evidence="1">
    <location>
        <begin position="866"/>
        <end position="891"/>
    </location>
</feature>
<evidence type="ECO:0000313" key="3">
    <source>
        <dbReference type="EMBL" id="TQN43702.1"/>
    </source>
</evidence>
<evidence type="ECO:0000313" key="4">
    <source>
        <dbReference type="Proteomes" id="UP000319865"/>
    </source>
</evidence>
<name>A0A543PHZ1_9ACTN</name>
<accession>A0A543PHZ1</accession>
<sequence>MRTAATRTGAALAVLALIAAVSVTLARPVTAAPACAQVVPGQVGTWTVRSAPAFPTGDAVLLGHAVDPRQPLRQYATNGVSLLVTDDGCAWRETFRLQEAPSAELPASSLTDRILEVVVHPRAPGRMWLVVATGKEVVDRIRVSGHRPGIPLSPGYEEKRDGTQTLILSSADAGASWTAMAGGPLVGASGPLAPAPSTPAVLYIPTFSGLYASLDGGRTWTARPPAVTPPAEGPQQGALGGVRGVETVQVAVDPTAPSTLYGRSGTAIRRSDDGGLTWSVYPLPAESTTGPFVDRSLSDARRILVTTQTYSTDPVRALWLHRPGADGFAEVPVPPDTIAGVPHHAVWHPTRDELVMNTWDRGNGAAFPDVSLYRSNSRGTVEDINELDLPAVHAVDVDDYGTYHLHTSSEIVTLSTSAAPGAAAPDLGPPQVEMNPFAYRPPDPPRPATLDGPAAVELNPGETTELTWTLDLPRRPTPLDTYFLVDTSNSFEPDIQAMADGMADVVRTLTGAGIDVHAGIGELGTREARRYSRLADIAPPGTQLQRGFERLRTGGGYESHLIALHQAATGSGVEGTSGPAVAAGQDPSWRTGSLRTLVVITDVQYWDEDDPEAPTRQQVYDALVARDVQAIGLEVVREGGDDGVPGSYAAVEAADAASTTAPTPARADLEELAAATGSFAPPGGVDCRANGTTEIEAGDPMVCTTTALQVARISTLADVLTRVLLAQVDERPVTLRATGDPPVRPISPADWRYPAVDVKSDQRLDFTAEVGCTEAQAGQALPVTVEALLGNGAGGEDVVATAVTRVQCGPSSSPAAVLPGNEPGAAPPEPALAPEPAPAAGPPAAPHAAAVVPGVPPVAPIPVGGTATAPGSAPGTAPGTAPGAAPAPAAGAATALSPGVSVQAAPAGSPAAAAATQQEDGPALAHASLQMTARQRHPVGAPPWLLPAAGLMTAAAAARLRFPRALRTGPIHATTRERRR</sequence>
<dbReference type="AlphaFoldDB" id="A0A543PHZ1"/>
<dbReference type="SUPFAM" id="SSF110296">
    <property type="entry name" value="Oligoxyloglucan reducing end-specific cellobiohydrolase"/>
    <property type="match status" value="1"/>
</dbReference>
<dbReference type="RefSeq" id="WP_142026162.1">
    <property type="nucleotide sequence ID" value="NZ_VFQE01000001.1"/>
</dbReference>
<protein>
    <recommendedName>
        <fullName evidence="5">VWFA domain-containing protein</fullName>
    </recommendedName>
</protein>
<reference evidence="3 4" key="1">
    <citation type="submission" date="2019-06" db="EMBL/GenBank/DDBJ databases">
        <title>Sequencing the genomes of 1000 actinobacteria strains.</title>
        <authorList>
            <person name="Klenk H.-P."/>
        </authorList>
    </citation>
    <scope>NUCLEOTIDE SEQUENCE [LARGE SCALE GENOMIC DNA]</scope>
    <source>
        <strain evidence="3 4">DSM 46837</strain>
    </source>
</reference>
<dbReference type="EMBL" id="VFQE01000001">
    <property type="protein sequence ID" value="TQN43702.1"/>
    <property type="molecule type" value="Genomic_DNA"/>
</dbReference>
<evidence type="ECO:0008006" key="5">
    <source>
        <dbReference type="Google" id="ProtNLM"/>
    </source>
</evidence>
<feature type="compositionally biased region" description="Pro residues" evidence="1">
    <location>
        <begin position="825"/>
        <end position="845"/>
    </location>
</feature>
<dbReference type="InterPro" id="IPR036465">
    <property type="entry name" value="vWFA_dom_sf"/>
</dbReference>
<feature type="signal peptide" evidence="2">
    <location>
        <begin position="1"/>
        <end position="26"/>
    </location>
</feature>
<evidence type="ECO:0000256" key="2">
    <source>
        <dbReference type="SAM" id="SignalP"/>
    </source>
</evidence>
<gene>
    <name evidence="3" type="ORF">FHU33_3164</name>
</gene>
<comment type="caution">
    <text evidence="3">The sequence shown here is derived from an EMBL/GenBank/DDBJ whole genome shotgun (WGS) entry which is preliminary data.</text>
</comment>
<dbReference type="Proteomes" id="UP000319865">
    <property type="component" value="Unassembled WGS sequence"/>
</dbReference>
<dbReference type="Gene3D" id="2.130.10.10">
    <property type="entry name" value="YVTN repeat-like/Quinoprotein amine dehydrogenase"/>
    <property type="match status" value="1"/>
</dbReference>
<dbReference type="OrthoDB" id="9764804at2"/>
<dbReference type="InterPro" id="IPR015943">
    <property type="entry name" value="WD40/YVTN_repeat-like_dom_sf"/>
</dbReference>
<evidence type="ECO:0000256" key="1">
    <source>
        <dbReference type="SAM" id="MobiDB-lite"/>
    </source>
</evidence>
<keyword evidence="4" id="KW-1185">Reference proteome</keyword>
<dbReference type="SUPFAM" id="SSF53300">
    <property type="entry name" value="vWA-like"/>
    <property type="match status" value="1"/>
</dbReference>
<feature type="region of interest" description="Disordered" evidence="1">
    <location>
        <begin position="809"/>
        <end position="848"/>
    </location>
</feature>
<dbReference type="CDD" id="cd15482">
    <property type="entry name" value="Sialidase_non-viral"/>
    <property type="match status" value="1"/>
</dbReference>
<feature type="chain" id="PRO_5039722593" description="VWFA domain-containing protein" evidence="2">
    <location>
        <begin position="27"/>
        <end position="980"/>
    </location>
</feature>